<reference evidence="9 10" key="1">
    <citation type="journal article" date="2018" name="Plant J.">
        <title>Genome sequences of Chlorella sorokiniana UTEX 1602 and Micractinium conductrix SAG 241.80: implications to maltose excretion by a green alga.</title>
        <authorList>
            <person name="Arriola M.B."/>
            <person name="Velmurugan N."/>
            <person name="Zhang Y."/>
            <person name="Plunkett M.H."/>
            <person name="Hondzo H."/>
            <person name="Barney B.M."/>
        </authorList>
    </citation>
    <scope>NUCLEOTIDE SEQUENCE [LARGE SCALE GENOMIC DNA]</scope>
    <source>
        <strain evidence="10">UTEX 1602</strain>
    </source>
</reference>
<evidence type="ECO:0000313" key="9">
    <source>
        <dbReference type="EMBL" id="PRW56095.1"/>
    </source>
</evidence>
<keyword evidence="3" id="KW-0813">Transport</keyword>
<feature type="transmembrane region" description="Helical" evidence="8">
    <location>
        <begin position="49"/>
        <end position="72"/>
    </location>
</feature>
<dbReference type="Pfam" id="PF08449">
    <property type="entry name" value="UAA"/>
    <property type="match status" value="1"/>
</dbReference>
<comment type="similarity">
    <text evidence="2">Belongs to the nucleotide-sugar transporter family. UDP-galactose:UMP antiporter (TC 2.A.7.11) subfamily.</text>
</comment>
<dbReference type="AlphaFoldDB" id="A0A2P6TPY7"/>
<accession>A0A2P6TPY7</accession>
<evidence type="ECO:0000256" key="7">
    <source>
        <dbReference type="SAM" id="MobiDB-lite"/>
    </source>
</evidence>
<gene>
    <name evidence="9" type="ORF">C2E21_5296</name>
</gene>
<evidence type="ECO:0000256" key="6">
    <source>
        <dbReference type="ARBA" id="ARBA00023136"/>
    </source>
</evidence>
<keyword evidence="10" id="KW-1185">Reference proteome</keyword>
<feature type="transmembrane region" description="Helical" evidence="8">
    <location>
        <begin position="297"/>
        <end position="318"/>
    </location>
</feature>
<comment type="caution">
    <text evidence="9">The sequence shown here is derived from an EMBL/GenBank/DDBJ whole genome shotgun (WGS) entry which is preliminary data.</text>
</comment>
<evidence type="ECO:0000256" key="2">
    <source>
        <dbReference type="ARBA" id="ARBA00008349"/>
    </source>
</evidence>
<evidence type="ECO:0000256" key="3">
    <source>
        <dbReference type="ARBA" id="ARBA00022448"/>
    </source>
</evidence>
<feature type="transmembrane region" description="Helical" evidence="8">
    <location>
        <begin position="198"/>
        <end position="215"/>
    </location>
</feature>
<dbReference type="PANTHER" id="PTHR10778:SF13">
    <property type="entry name" value="ADENOSINE 3'-PHOSPHO 5'-PHOSPHOSULFATE TRANSPORTER 1"/>
    <property type="match status" value="1"/>
</dbReference>
<evidence type="ECO:0000256" key="8">
    <source>
        <dbReference type="SAM" id="Phobius"/>
    </source>
</evidence>
<dbReference type="OrthoDB" id="1601at2759"/>
<feature type="region of interest" description="Disordered" evidence="7">
    <location>
        <begin position="346"/>
        <end position="372"/>
    </location>
</feature>
<proteinExistence type="inferred from homology"/>
<dbReference type="PANTHER" id="PTHR10778">
    <property type="entry name" value="SOLUTE CARRIER FAMILY 35 MEMBER B"/>
    <property type="match status" value="1"/>
</dbReference>
<dbReference type="Proteomes" id="UP000239899">
    <property type="component" value="Unassembled WGS sequence"/>
</dbReference>
<feature type="transmembrane region" description="Helical" evidence="8">
    <location>
        <begin position="137"/>
        <end position="159"/>
    </location>
</feature>
<dbReference type="EMBL" id="LHPG02000009">
    <property type="protein sequence ID" value="PRW56095.1"/>
    <property type="molecule type" value="Genomic_DNA"/>
</dbReference>
<dbReference type="GO" id="GO:0000139">
    <property type="term" value="C:Golgi membrane"/>
    <property type="evidence" value="ECO:0007669"/>
    <property type="project" value="TreeGrafter"/>
</dbReference>
<dbReference type="GO" id="GO:0005789">
    <property type="term" value="C:endoplasmic reticulum membrane"/>
    <property type="evidence" value="ECO:0007669"/>
    <property type="project" value="TreeGrafter"/>
</dbReference>
<dbReference type="InterPro" id="IPR013657">
    <property type="entry name" value="SCL35B1-4/HUT1"/>
</dbReference>
<feature type="transmembrane region" description="Helical" evidence="8">
    <location>
        <begin position="12"/>
        <end position="29"/>
    </location>
</feature>
<evidence type="ECO:0000256" key="4">
    <source>
        <dbReference type="ARBA" id="ARBA00022692"/>
    </source>
</evidence>
<feature type="region of interest" description="Disordered" evidence="7">
    <location>
        <begin position="396"/>
        <end position="459"/>
    </location>
</feature>
<organism evidence="9 10">
    <name type="scientific">Chlorella sorokiniana</name>
    <name type="common">Freshwater green alga</name>
    <dbReference type="NCBI Taxonomy" id="3076"/>
    <lineage>
        <taxon>Eukaryota</taxon>
        <taxon>Viridiplantae</taxon>
        <taxon>Chlorophyta</taxon>
        <taxon>core chlorophytes</taxon>
        <taxon>Trebouxiophyceae</taxon>
        <taxon>Chlorellales</taxon>
        <taxon>Chlorellaceae</taxon>
        <taxon>Chlorella clade</taxon>
        <taxon>Chlorella</taxon>
    </lineage>
</organism>
<dbReference type="GO" id="GO:0046964">
    <property type="term" value="F:3'-phosphoadenosine 5'-phosphosulfate transmembrane transporter activity"/>
    <property type="evidence" value="ECO:0007669"/>
    <property type="project" value="TreeGrafter"/>
</dbReference>
<evidence type="ECO:0000313" key="10">
    <source>
        <dbReference type="Proteomes" id="UP000239899"/>
    </source>
</evidence>
<evidence type="ECO:0000256" key="5">
    <source>
        <dbReference type="ARBA" id="ARBA00022989"/>
    </source>
</evidence>
<name>A0A2P6TPY7_CHLSO</name>
<feature type="transmembrane region" description="Helical" evidence="8">
    <location>
        <begin position="269"/>
        <end position="291"/>
    </location>
</feature>
<comment type="subcellular location">
    <subcellularLocation>
        <location evidence="1">Membrane</location>
        <topology evidence="1">Multi-pass membrane protein</topology>
    </subcellularLocation>
</comment>
<dbReference type="PROSITE" id="PS51257">
    <property type="entry name" value="PROKAR_LIPOPROTEIN"/>
    <property type="match status" value="1"/>
</dbReference>
<evidence type="ECO:0000256" key="1">
    <source>
        <dbReference type="ARBA" id="ARBA00004141"/>
    </source>
</evidence>
<keyword evidence="4 8" id="KW-0812">Transmembrane</keyword>
<keyword evidence="6 8" id="KW-0472">Membrane</keyword>
<protein>
    <submittedName>
        <fullName evidence="9">UDP-galactose UDP-glucose transporter 5</fullName>
    </submittedName>
</protein>
<keyword evidence="5 8" id="KW-1133">Transmembrane helix</keyword>
<sequence length="459" mass="48059">MLEAHRRHSCRLVALFCAITGCFLIYSLIQERLMTLGFGPRGAQERFRHSLLVILVNRLVAVAVAAAALALAGKSLRPAAPLALFAVPSAANVLGSASQYEALKYVSFPLQALAKCAKTVPVMVWGLLLGGRRYDSIDYVCALTVTFGCGLFVLTGSIAAPQLQAAGGVAAAAVSKLDLLAAGGLASSGNGGEEARSWLLYGLLLLGAFLLFDGLTSTTQDKLFAQYDMHSCNQLLWVSAWSAGISFVLLLVSGQLVPALSFVSRHPSALGYIFMLSAVSTAVQLFIFYTIQQYGALHFALIMTIRQFLSIVLSCLVFSHQLSAAQWIGTALVIGGLVARGMHRGGLDRTSAKSKQSPVKAGGPRGHKLPLSTIPVIETHEQGDEEAPLLAEDEKLTHSGSGGAAPGGRSVVQLQASAGPPSGGDSLAAVPSGTGRPLHSPKPSTATRRKATEANNPFG</sequence>
<feature type="transmembrane region" description="Helical" evidence="8">
    <location>
        <begin position="235"/>
        <end position="257"/>
    </location>
</feature>